<evidence type="ECO:0000313" key="1">
    <source>
        <dbReference type="EMBL" id="CTQ45763.1"/>
    </source>
</evidence>
<dbReference type="EMBL" id="CXST01000002">
    <property type="protein sequence ID" value="CTQ45763.1"/>
    <property type="molecule type" value="Genomic_DNA"/>
</dbReference>
<organism evidence="1 2">
    <name type="scientific">Roseibium aggregatum</name>
    <dbReference type="NCBI Taxonomy" id="187304"/>
    <lineage>
        <taxon>Bacteria</taxon>
        <taxon>Pseudomonadati</taxon>
        <taxon>Pseudomonadota</taxon>
        <taxon>Alphaproteobacteria</taxon>
        <taxon>Hyphomicrobiales</taxon>
        <taxon>Stappiaceae</taxon>
        <taxon>Roseibium</taxon>
    </lineage>
</organism>
<proteinExistence type="predicted"/>
<name>A0A0M6Y898_9HYPH</name>
<keyword evidence="2" id="KW-1185">Reference proteome</keyword>
<protein>
    <submittedName>
        <fullName evidence="1">Uncharacterized protein</fullName>
    </submittedName>
</protein>
<reference evidence="2" key="1">
    <citation type="submission" date="2015-07" db="EMBL/GenBank/DDBJ databases">
        <authorList>
            <person name="Rodrigo-Torres Lidia"/>
            <person name="Arahal R.David."/>
        </authorList>
    </citation>
    <scope>NUCLEOTIDE SEQUENCE [LARGE SCALE GENOMIC DNA]</scope>
    <source>
        <strain evidence="2">CECT 4801</strain>
    </source>
</reference>
<gene>
    <name evidence="1" type="ORF">LAL4801_04218</name>
</gene>
<evidence type="ECO:0000313" key="2">
    <source>
        <dbReference type="Proteomes" id="UP000048926"/>
    </source>
</evidence>
<dbReference type="RefSeq" id="WP_055658997.1">
    <property type="nucleotide sequence ID" value="NZ_CXST01000002.1"/>
</dbReference>
<accession>A0A0M6Y898</accession>
<sequence>MGIGSSSLNKSPATGTTSARVGGIASWESFSNAGSSDNLYAESQSLAQGETSNLLYVRGFDFALDPGSEILGIEVSVEASESGGDAVIDLIQIADSSGALIGGNIAAGEDFGAGAKVASDWSALLEVGALSQNFDTSVSYGNSTSLFGATLDAVTVNSPNFGVKIGVTKTGVESGQVFVDRVGVTIHYRTDKLLSVAERVVSLTGNIQNVSAGAFRASSGITTFEVPTFFAAIEAGVSPIIPAAKLVVSGFAPTTERDQNVIAGIRSAGAFGFVPDIDVDALVTAGTSATSLIGFVPEDVQVNIYRTARAGALDLYPFGALTVADAQPSVARGVVDVSGFEPLPIVDHFVTASASSVETRPATASVSAGAHLPTEAGRVGAYGLVSSVTSDAYLTTSLSVADVLGLDAKASSDAILSASASSVTVLGLQADVTSDAFNKPETGSIGAFGQVQGHRNGHKLTLPTIGGTLVSGALGSISADAKLTASSSSTSIAGLQAGFRNGHTLSTLLMPVTVVGYSPAVSADAKLVSLLLGSETVSGVQPEFHVAANFFPKTSGLSVTPLAPTTRRGHRVRVDEYSIRAYGFFANVVADQFIAASATSADIAGEVATLRASRVLSTSKSTIEVTGNSQNVSAGAVLSSATSGLDVLGAKAGVVSTAFATPTLGQIRLIGHRLDVRASHTLQALNSPSAIEGYTGSATATVKASTVTGGVTFAGKQALARVDAQIEAFSTSTEIIGKAPRLIQAQRVRVGGDAINALGQNALVRSDAFRTVRAAPYSVMGRKASVEADTSSRARLGVVAFAPTSPVNADLKLGHVLAASDSFVGVFGSLLDVKTDAKPNTSQAIVSVVGQVPDLNLSKTATAANSALSIAGLPGGISAGGTPRVGLGVISASGVAPSLRASARNRASRSLTVVRGVEASVAFGVVLSVAESLLEVSSGRANASYGHVKVANRGGARIAQLPPASLESDAKPNEAKAPIRVEISGTPPAYINGHVLAAATALNVRATGFLGGVVADGKTYPLAGRVRLAGIDGKVTADAQALVSTEYVALGGQPVTLSADAKREASPGAVTVSAFSGNVLADAVGLPLAGRVGVAGQEQAVIVGGTYEAQASNVAFSKQSASISAGSVPGVRSSALSVAGIGAAIYVMAPPHRRIDPEAEIRSIYPGNEERQIKVAV</sequence>
<dbReference type="AlphaFoldDB" id="A0A0M6Y898"/>
<dbReference type="Proteomes" id="UP000048926">
    <property type="component" value="Unassembled WGS sequence"/>
</dbReference>